<dbReference type="STRING" id="106004.A0A1Y2EPY6"/>
<evidence type="ECO:0000313" key="3">
    <source>
        <dbReference type="Proteomes" id="UP000193467"/>
    </source>
</evidence>
<dbReference type="EMBL" id="MCGR01000047">
    <property type="protein sequence ID" value="ORY73236.1"/>
    <property type="molecule type" value="Genomic_DNA"/>
</dbReference>
<proteinExistence type="predicted"/>
<protein>
    <recommendedName>
        <fullName evidence="4">Something about silencing protein 4 domain-containing protein</fullName>
    </recommendedName>
</protein>
<evidence type="ECO:0008006" key="4">
    <source>
        <dbReference type="Google" id="ProtNLM"/>
    </source>
</evidence>
<feature type="compositionally biased region" description="Acidic residues" evidence="1">
    <location>
        <begin position="345"/>
        <end position="364"/>
    </location>
</feature>
<dbReference type="OrthoDB" id="2555515at2759"/>
<keyword evidence="3" id="KW-1185">Reference proteome</keyword>
<organism evidence="2 3">
    <name type="scientific">Leucosporidium creatinivorum</name>
    <dbReference type="NCBI Taxonomy" id="106004"/>
    <lineage>
        <taxon>Eukaryota</taxon>
        <taxon>Fungi</taxon>
        <taxon>Dikarya</taxon>
        <taxon>Basidiomycota</taxon>
        <taxon>Pucciniomycotina</taxon>
        <taxon>Microbotryomycetes</taxon>
        <taxon>Leucosporidiales</taxon>
        <taxon>Leucosporidium</taxon>
    </lineage>
</organism>
<comment type="caution">
    <text evidence="2">The sequence shown here is derived from an EMBL/GenBank/DDBJ whole genome shotgun (WGS) entry which is preliminary data.</text>
</comment>
<evidence type="ECO:0000313" key="2">
    <source>
        <dbReference type="EMBL" id="ORY73236.1"/>
    </source>
</evidence>
<feature type="compositionally biased region" description="Low complexity" evidence="1">
    <location>
        <begin position="69"/>
        <end position="78"/>
    </location>
</feature>
<feature type="region of interest" description="Disordered" evidence="1">
    <location>
        <begin position="1"/>
        <end position="78"/>
    </location>
</feature>
<evidence type="ECO:0000256" key="1">
    <source>
        <dbReference type="SAM" id="MobiDB-lite"/>
    </source>
</evidence>
<dbReference type="AlphaFoldDB" id="A0A1Y2EPY6"/>
<name>A0A1Y2EPY6_9BASI</name>
<feature type="compositionally biased region" description="Basic and acidic residues" evidence="1">
    <location>
        <begin position="376"/>
        <end position="398"/>
    </location>
</feature>
<gene>
    <name evidence="2" type="ORF">BCR35DRAFT_354163</name>
</gene>
<feature type="region of interest" description="Disordered" evidence="1">
    <location>
        <begin position="232"/>
        <end position="467"/>
    </location>
</feature>
<feature type="compositionally biased region" description="Low complexity" evidence="1">
    <location>
        <begin position="29"/>
        <end position="43"/>
    </location>
</feature>
<accession>A0A1Y2EPY6</accession>
<feature type="compositionally biased region" description="Polar residues" evidence="1">
    <location>
        <begin position="236"/>
        <end position="261"/>
    </location>
</feature>
<feature type="compositionally biased region" description="Low complexity" evidence="1">
    <location>
        <begin position="682"/>
        <end position="693"/>
    </location>
</feature>
<feature type="compositionally biased region" description="Gly residues" evidence="1">
    <location>
        <begin position="306"/>
        <end position="324"/>
    </location>
</feature>
<feature type="compositionally biased region" description="Low complexity" evidence="1">
    <location>
        <begin position="325"/>
        <end position="338"/>
    </location>
</feature>
<feature type="compositionally biased region" description="Low complexity" evidence="1">
    <location>
        <begin position="635"/>
        <end position="659"/>
    </location>
</feature>
<feature type="compositionally biased region" description="Acidic residues" evidence="1">
    <location>
        <begin position="422"/>
        <end position="439"/>
    </location>
</feature>
<sequence>MAEPPPEQALAPLSAKALGKRPAAPIVDSPAAPSSSTSKANAPVATAKEREKRVTRSSLGGAGSGGGTLSREGSAAASEALAPPLYLPRSTPILLCMQPPPTGLTHYPPLLLPADALTAAEDDGKHAEGDGENPPFRLLEVGDAFGRSRHAGAAEVDTSDAFYHRLHRFPEVLEKRSARLERERLIHERSKLILELEELRGRGWVYQGAQGGKGEEERRRRIKEGEERLERYDSLLPNQPRKSNFLKNDTHQPTADSNSRAGSPAVTSAAPAPSRSSTSHHPHRHSTPVSASGDGSTTIKIKFVAGGRGGGGRYVEVGGSGNGGASSSSRGGKGKSASRFSYAEPDSEDDEEDYDEDEDEDDGGYGESSRSAGGGRDGKPGPKRDRKAERARAEERIRLGIPARSNKPVDISRKRRRSSREGEEDEGDWEDNDLEEEEHDDQRPARPRRVQQLQQAKAAKAPRRIRLPDSFFQTRALRDSFLATLAPPSTDAPSSSTRRSSSRLAYAFGQRLPDAALLRVGEFELFGGVADDESDTNLGNSGRRLEEMVVEREGEEKAEVWGGRVVPKSALEVERRGPIVMGQAHAMNGGVGFAAGESSASEVELAPLPPTTTSSTRPRRRSSVSNGSRPTGFASPRLTPSRPRRTSTSLANGSSTLPSNPTPTTLPPTAVALGWAAPGNESSSSLTSLQPTSADESMVERRGGAAPVKVEEGTAMVLD</sequence>
<reference evidence="2 3" key="1">
    <citation type="submission" date="2016-07" db="EMBL/GenBank/DDBJ databases">
        <title>Pervasive Adenine N6-methylation of Active Genes in Fungi.</title>
        <authorList>
            <consortium name="DOE Joint Genome Institute"/>
            <person name="Mondo S.J."/>
            <person name="Dannebaum R.O."/>
            <person name="Kuo R.C."/>
            <person name="Labutti K."/>
            <person name="Haridas S."/>
            <person name="Kuo A."/>
            <person name="Salamov A."/>
            <person name="Ahrendt S.R."/>
            <person name="Lipzen A."/>
            <person name="Sullivan W."/>
            <person name="Andreopoulos W.B."/>
            <person name="Clum A."/>
            <person name="Lindquist E."/>
            <person name="Daum C."/>
            <person name="Ramamoorthy G.K."/>
            <person name="Gryganskyi A."/>
            <person name="Culley D."/>
            <person name="Magnuson J.K."/>
            <person name="James T.Y."/>
            <person name="O'Malley M.A."/>
            <person name="Stajich J.E."/>
            <person name="Spatafora J.W."/>
            <person name="Visel A."/>
            <person name="Grigoriev I.V."/>
        </authorList>
    </citation>
    <scope>NUCLEOTIDE SEQUENCE [LARGE SCALE GENOMIC DNA]</scope>
    <source>
        <strain evidence="2 3">62-1032</strain>
    </source>
</reference>
<feature type="compositionally biased region" description="Low complexity" evidence="1">
    <location>
        <begin position="263"/>
        <end position="277"/>
    </location>
</feature>
<dbReference type="InParanoid" id="A0A1Y2EPY6"/>
<feature type="region of interest" description="Disordered" evidence="1">
    <location>
        <begin position="601"/>
        <end position="719"/>
    </location>
</feature>
<feature type="compositionally biased region" description="Low complexity" evidence="1">
    <location>
        <begin position="450"/>
        <end position="459"/>
    </location>
</feature>
<dbReference type="Proteomes" id="UP000193467">
    <property type="component" value="Unassembled WGS sequence"/>
</dbReference>